<dbReference type="EMBL" id="FRAH01000040">
    <property type="protein sequence ID" value="SHK70539.1"/>
    <property type="molecule type" value="Genomic_DNA"/>
</dbReference>
<feature type="domain" description="HTH hxlR-type" evidence="4">
    <location>
        <begin position="9"/>
        <end position="108"/>
    </location>
</feature>
<dbReference type="RefSeq" id="WP_072851771.1">
    <property type="nucleotide sequence ID" value="NZ_FRAH01000040.1"/>
</dbReference>
<dbReference type="AlphaFoldDB" id="A0A1M6UN02"/>
<dbReference type="SUPFAM" id="SSF46785">
    <property type="entry name" value="Winged helix' DNA-binding domain"/>
    <property type="match status" value="1"/>
</dbReference>
<reference evidence="5 6" key="1">
    <citation type="submission" date="2016-11" db="EMBL/GenBank/DDBJ databases">
        <authorList>
            <person name="Jaros S."/>
            <person name="Januszkiewicz K."/>
            <person name="Wedrychowicz H."/>
        </authorList>
    </citation>
    <scope>NUCLEOTIDE SEQUENCE [LARGE SCALE GENOMIC DNA]</scope>
    <source>
        <strain evidence="5 6">DSM 14214</strain>
    </source>
</reference>
<dbReference type="OrthoDB" id="9791143at2"/>
<gene>
    <name evidence="5" type="ORF">SAMN02745138_02205</name>
</gene>
<dbReference type="InterPro" id="IPR011991">
    <property type="entry name" value="ArsR-like_HTH"/>
</dbReference>
<sequence length="118" mass="13444">MTKKIQVGCEMEVTLKMIGGKCKPLILYILAEEGTLRFGELMANIRTVSQKTLTNQLRELEADGLILRKAYAEVPPRVEYSLTEKGKSLFPILELMCQWGEENIDERFEMTSPRCTGE</sequence>
<evidence type="ECO:0000256" key="3">
    <source>
        <dbReference type="ARBA" id="ARBA00023163"/>
    </source>
</evidence>
<dbReference type="PANTHER" id="PTHR33204">
    <property type="entry name" value="TRANSCRIPTIONAL REGULATOR, MARR FAMILY"/>
    <property type="match status" value="1"/>
</dbReference>
<evidence type="ECO:0000313" key="5">
    <source>
        <dbReference type="EMBL" id="SHK70539.1"/>
    </source>
</evidence>
<dbReference type="PANTHER" id="PTHR33204:SF29">
    <property type="entry name" value="TRANSCRIPTIONAL REGULATOR"/>
    <property type="match status" value="1"/>
</dbReference>
<dbReference type="CDD" id="cd00090">
    <property type="entry name" value="HTH_ARSR"/>
    <property type="match status" value="1"/>
</dbReference>
<evidence type="ECO:0000313" key="6">
    <source>
        <dbReference type="Proteomes" id="UP000183975"/>
    </source>
</evidence>
<keyword evidence="6" id="KW-1185">Reference proteome</keyword>
<dbReference type="Gene3D" id="1.10.10.10">
    <property type="entry name" value="Winged helix-like DNA-binding domain superfamily/Winged helix DNA-binding domain"/>
    <property type="match status" value="1"/>
</dbReference>
<keyword evidence="3" id="KW-0804">Transcription</keyword>
<evidence type="ECO:0000259" key="4">
    <source>
        <dbReference type="PROSITE" id="PS51118"/>
    </source>
</evidence>
<dbReference type="GO" id="GO:0003677">
    <property type="term" value="F:DNA binding"/>
    <property type="evidence" value="ECO:0007669"/>
    <property type="project" value="UniProtKB-KW"/>
</dbReference>
<dbReference type="Proteomes" id="UP000183975">
    <property type="component" value="Unassembled WGS sequence"/>
</dbReference>
<dbReference type="InterPro" id="IPR036388">
    <property type="entry name" value="WH-like_DNA-bd_sf"/>
</dbReference>
<name>A0A1M6UN02_9FIRM</name>
<proteinExistence type="predicted"/>
<keyword evidence="2" id="KW-0238">DNA-binding</keyword>
<evidence type="ECO:0000256" key="1">
    <source>
        <dbReference type="ARBA" id="ARBA00023015"/>
    </source>
</evidence>
<organism evidence="5 6">
    <name type="scientific">Anaerotignum lactatifermentans DSM 14214</name>
    <dbReference type="NCBI Taxonomy" id="1121323"/>
    <lineage>
        <taxon>Bacteria</taxon>
        <taxon>Bacillati</taxon>
        <taxon>Bacillota</taxon>
        <taxon>Clostridia</taxon>
        <taxon>Lachnospirales</taxon>
        <taxon>Anaerotignaceae</taxon>
        <taxon>Anaerotignum</taxon>
    </lineage>
</organism>
<protein>
    <submittedName>
        <fullName evidence="5">Transcriptional regulator, HxlR family</fullName>
    </submittedName>
</protein>
<dbReference type="PROSITE" id="PS51118">
    <property type="entry name" value="HTH_HXLR"/>
    <property type="match status" value="1"/>
</dbReference>
<evidence type="ECO:0000256" key="2">
    <source>
        <dbReference type="ARBA" id="ARBA00023125"/>
    </source>
</evidence>
<accession>A0A1M6UN02</accession>
<dbReference type="InterPro" id="IPR002577">
    <property type="entry name" value="HTH_HxlR"/>
</dbReference>
<dbReference type="InterPro" id="IPR036390">
    <property type="entry name" value="WH_DNA-bd_sf"/>
</dbReference>
<dbReference type="Pfam" id="PF01638">
    <property type="entry name" value="HxlR"/>
    <property type="match status" value="1"/>
</dbReference>
<keyword evidence="1" id="KW-0805">Transcription regulation</keyword>